<dbReference type="InParanoid" id="J7SCI0"/>
<feature type="signal peptide" evidence="5">
    <location>
        <begin position="1"/>
        <end position="19"/>
    </location>
</feature>
<dbReference type="PROSITE" id="PS00141">
    <property type="entry name" value="ASP_PROTEASE"/>
    <property type="match status" value="2"/>
</dbReference>
<dbReference type="SUPFAM" id="SSF50630">
    <property type="entry name" value="Acid proteases"/>
    <property type="match status" value="1"/>
</dbReference>
<organism evidence="7 8">
    <name type="scientific">Fibroporia radiculosa</name>
    <dbReference type="NCBI Taxonomy" id="599839"/>
    <lineage>
        <taxon>Eukaryota</taxon>
        <taxon>Fungi</taxon>
        <taxon>Dikarya</taxon>
        <taxon>Basidiomycota</taxon>
        <taxon>Agaricomycotina</taxon>
        <taxon>Agaricomycetes</taxon>
        <taxon>Polyporales</taxon>
        <taxon>Fibroporiaceae</taxon>
        <taxon>Fibroporia</taxon>
    </lineage>
</organism>
<dbReference type="Pfam" id="PF00026">
    <property type="entry name" value="Asp"/>
    <property type="match status" value="1"/>
</dbReference>
<sequence length="403" mass="41925">MASALTLLTTLALSCAAAASPIVVRDSLVSLPLLRQLNTSQLAGLVTSDQARARSLQGAPQSYAAADNVSVVNQATTYTATVGFGSPAQSYTLIIDTGSSNTWIGARQPVAPVAGATDTGHSVSVSYGSGSFSGEEYDGTVTLGDMSFQQSFGIASSAQGFEGVDGILGIGPTDLTAGTVSDTPSVATVTDNLYQQGKIPQHLVAVSFEPTVSQSDPNGAITFGGTDPSRYNGTINYTPRTTTSPASAYWGINQTITYGSPQGPTILAATAGIVDTGTTLILIASNAFDCYQAAVGGTMDENTGLLRISSSQYKKLQSLYFNVGSVSYELTANAQIWPRSLNTAIGGEEGEIYLVVNDLGTPSGQGLDFINGYTFLERYYSVFDTTNNRIGFAETAYTHAITN</sequence>
<dbReference type="InterPro" id="IPR033121">
    <property type="entry name" value="PEPTIDASE_A1"/>
</dbReference>
<dbReference type="PANTHER" id="PTHR47966:SF51">
    <property type="entry name" value="BETA-SITE APP-CLEAVING ENZYME, ISOFORM A-RELATED"/>
    <property type="match status" value="1"/>
</dbReference>
<dbReference type="PROSITE" id="PS51767">
    <property type="entry name" value="PEPTIDASE_A1"/>
    <property type="match status" value="1"/>
</dbReference>
<evidence type="ECO:0000256" key="4">
    <source>
        <dbReference type="RuleBase" id="RU000454"/>
    </source>
</evidence>
<dbReference type="CDD" id="cd05471">
    <property type="entry name" value="pepsin_like"/>
    <property type="match status" value="1"/>
</dbReference>
<name>J7SCI0_9APHY</name>
<proteinExistence type="inferred from homology"/>
<dbReference type="PANTHER" id="PTHR47966">
    <property type="entry name" value="BETA-SITE APP-CLEAVING ENZYME, ISOFORM A-RELATED"/>
    <property type="match status" value="1"/>
</dbReference>
<feature type="domain" description="Peptidase A1" evidence="6">
    <location>
        <begin position="78"/>
        <end position="393"/>
    </location>
</feature>
<keyword evidence="2 4" id="KW-0064">Aspartyl protease</keyword>
<evidence type="ECO:0000256" key="2">
    <source>
        <dbReference type="ARBA" id="ARBA00022750"/>
    </source>
</evidence>
<dbReference type="GeneID" id="24102081"/>
<dbReference type="MEROPS" id="A01.019"/>
<keyword evidence="5" id="KW-0732">Signal</keyword>
<gene>
    <name evidence="7" type="ORF">FIBRA_09522</name>
</gene>
<evidence type="ECO:0000313" key="7">
    <source>
        <dbReference type="EMBL" id="CCM07181.1"/>
    </source>
</evidence>
<dbReference type="STRING" id="599839.J7SCI0"/>
<feature type="active site" evidence="3">
    <location>
        <position position="96"/>
    </location>
</feature>
<comment type="similarity">
    <text evidence="1 4">Belongs to the peptidase A1 family.</text>
</comment>
<dbReference type="Gene3D" id="2.40.70.10">
    <property type="entry name" value="Acid Proteases"/>
    <property type="match status" value="2"/>
</dbReference>
<evidence type="ECO:0000256" key="1">
    <source>
        <dbReference type="ARBA" id="ARBA00007447"/>
    </source>
</evidence>
<dbReference type="RefSeq" id="XP_012177202.1">
    <property type="nucleotide sequence ID" value="XM_012321812.1"/>
</dbReference>
<accession>J7SCI0</accession>
<dbReference type="OrthoDB" id="660550at2759"/>
<dbReference type="InterPro" id="IPR001461">
    <property type="entry name" value="Aspartic_peptidase_A1"/>
</dbReference>
<dbReference type="InterPro" id="IPR034164">
    <property type="entry name" value="Pepsin-like_dom"/>
</dbReference>
<keyword evidence="4" id="KW-0645">Protease</keyword>
<dbReference type="HOGENOM" id="CLU_038846_0_0_1"/>
<dbReference type="PRINTS" id="PR00792">
    <property type="entry name" value="PEPSIN"/>
</dbReference>
<dbReference type="GO" id="GO:0004190">
    <property type="term" value="F:aspartic-type endopeptidase activity"/>
    <property type="evidence" value="ECO:0007669"/>
    <property type="project" value="UniProtKB-KW"/>
</dbReference>
<keyword evidence="4" id="KW-0378">Hydrolase</keyword>
<reference evidence="7 8" key="1">
    <citation type="journal article" date="2012" name="Appl. Environ. Microbiol.">
        <title>Short-read sequencing for genomic analysis of the brown rot fungus Fibroporia radiculosa.</title>
        <authorList>
            <person name="Tang J.D."/>
            <person name="Perkins A.D."/>
            <person name="Sonstegard T.S."/>
            <person name="Schroeder S.G."/>
            <person name="Burgess S.C."/>
            <person name="Diehl S.V."/>
        </authorList>
    </citation>
    <scope>NUCLEOTIDE SEQUENCE [LARGE SCALE GENOMIC DNA]</scope>
    <source>
        <strain evidence="7 8">TFFH 294</strain>
    </source>
</reference>
<dbReference type="GO" id="GO:0006508">
    <property type="term" value="P:proteolysis"/>
    <property type="evidence" value="ECO:0007669"/>
    <property type="project" value="UniProtKB-KW"/>
</dbReference>
<evidence type="ECO:0000256" key="3">
    <source>
        <dbReference type="PIRSR" id="PIRSR601461-1"/>
    </source>
</evidence>
<feature type="chain" id="PRO_5003796678" description="Peptidase A1 domain-containing protein" evidence="5">
    <location>
        <begin position="20"/>
        <end position="403"/>
    </location>
</feature>
<evidence type="ECO:0000256" key="5">
    <source>
        <dbReference type="SAM" id="SignalP"/>
    </source>
</evidence>
<evidence type="ECO:0000259" key="6">
    <source>
        <dbReference type="PROSITE" id="PS51767"/>
    </source>
</evidence>
<protein>
    <recommendedName>
        <fullName evidence="6">Peptidase A1 domain-containing protein</fullName>
    </recommendedName>
</protein>
<dbReference type="InterPro" id="IPR001969">
    <property type="entry name" value="Aspartic_peptidase_AS"/>
</dbReference>
<feature type="active site" evidence="3">
    <location>
        <position position="275"/>
    </location>
</feature>
<dbReference type="EMBL" id="HE797685">
    <property type="protein sequence ID" value="CCM07181.1"/>
    <property type="molecule type" value="Genomic_DNA"/>
</dbReference>
<dbReference type="InterPro" id="IPR021109">
    <property type="entry name" value="Peptidase_aspartic_dom_sf"/>
</dbReference>
<dbReference type="Proteomes" id="UP000006352">
    <property type="component" value="Unassembled WGS sequence"/>
</dbReference>
<keyword evidence="8" id="KW-1185">Reference proteome</keyword>
<dbReference type="AlphaFoldDB" id="J7SCI0"/>
<evidence type="ECO:0000313" key="8">
    <source>
        <dbReference type="Proteomes" id="UP000006352"/>
    </source>
</evidence>